<dbReference type="RefSeq" id="WP_093140783.1">
    <property type="nucleotide sequence ID" value="NZ_FOXF01000006.1"/>
</dbReference>
<gene>
    <name evidence="2" type="ORF">SAMN02910344_00595</name>
</gene>
<dbReference type="Proteomes" id="UP000243745">
    <property type="component" value="Unassembled WGS sequence"/>
</dbReference>
<feature type="signal peptide" evidence="1">
    <location>
        <begin position="1"/>
        <end position="22"/>
    </location>
</feature>
<proteinExistence type="predicted"/>
<protein>
    <submittedName>
        <fullName evidence="2">Uncharacterized protein</fullName>
    </submittedName>
</protein>
<evidence type="ECO:0000313" key="3">
    <source>
        <dbReference type="Proteomes" id="UP000243745"/>
    </source>
</evidence>
<dbReference type="OrthoDB" id="7102218at2"/>
<dbReference type="PROSITE" id="PS51257">
    <property type="entry name" value="PROKAR_LIPOPROTEIN"/>
    <property type="match status" value="1"/>
</dbReference>
<dbReference type="AlphaFoldDB" id="A0A662ZFE7"/>
<accession>A0A662ZFE7</accession>
<name>A0A662ZFE7_9GAMM</name>
<feature type="chain" id="PRO_5024889831" evidence="1">
    <location>
        <begin position="23"/>
        <end position="162"/>
    </location>
</feature>
<reference evidence="2 3" key="1">
    <citation type="submission" date="2016-10" db="EMBL/GenBank/DDBJ databases">
        <authorList>
            <person name="Varghese N."/>
            <person name="Submissions S."/>
        </authorList>
    </citation>
    <scope>NUCLEOTIDE SEQUENCE [LARGE SCALE GENOMIC DNA]</scope>
    <source>
        <strain evidence="2 3">DSM 1361</strain>
    </source>
</reference>
<dbReference type="EMBL" id="FOXF01000006">
    <property type="protein sequence ID" value="SFP15822.1"/>
    <property type="molecule type" value="Genomic_DNA"/>
</dbReference>
<evidence type="ECO:0000313" key="2">
    <source>
        <dbReference type="EMBL" id="SFP15822.1"/>
    </source>
</evidence>
<keyword evidence="1" id="KW-0732">Signal</keyword>
<sequence>MKNKLISALSVASVLACAGAYADEFESNGLTIITDNFKVEDNLASSGDKTDQSLLIVRAENEIASLGDKKVVYGEKNPEHLAFVKDENDHNYIITNKLLVQCNKDVYCIPAGLEVSQISSSIYEITVRDYEQWSALREELGNTAGVRSVSPSYDYGLEPSLK</sequence>
<organism evidence="2 3">
    <name type="scientific">Ruminobacter amylophilus</name>
    <dbReference type="NCBI Taxonomy" id="867"/>
    <lineage>
        <taxon>Bacteria</taxon>
        <taxon>Pseudomonadati</taxon>
        <taxon>Pseudomonadota</taxon>
        <taxon>Gammaproteobacteria</taxon>
        <taxon>Aeromonadales</taxon>
        <taxon>Succinivibrionaceae</taxon>
        <taxon>Ruminobacter</taxon>
    </lineage>
</organism>
<keyword evidence="3" id="KW-1185">Reference proteome</keyword>
<evidence type="ECO:0000256" key="1">
    <source>
        <dbReference type="SAM" id="SignalP"/>
    </source>
</evidence>